<protein>
    <submittedName>
        <fullName evidence="1">Uncharacterized protein</fullName>
    </submittedName>
</protein>
<evidence type="ECO:0000313" key="2">
    <source>
        <dbReference type="Proteomes" id="UP000244224"/>
    </source>
</evidence>
<organism evidence="1 2">
    <name type="scientific">Gemmobacter caeni</name>
    <dbReference type="NCBI Taxonomy" id="589035"/>
    <lineage>
        <taxon>Bacteria</taxon>
        <taxon>Pseudomonadati</taxon>
        <taxon>Pseudomonadota</taxon>
        <taxon>Alphaproteobacteria</taxon>
        <taxon>Rhodobacterales</taxon>
        <taxon>Paracoccaceae</taxon>
        <taxon>Gemmobacter</taxon>
    </lineage>
</organism>
<sequence>MKRLLILLPLLAACGTPQEQCIRQVTRDQRVVERLITETEENLRRGYAIETYVTTVTRWRPCGPGGVDEKGKPAPPQMCLDDIDVTRTRPKAIDLDAEAVKLRQLRTKRDALARQSSSSVAACKAQYPE</sequence>
<name>A0A2T6B1T6_9RHOB</name>
<evidence type="ECO:0000313" key="1">
    <source>
        <dbReference type="EMBL" id="PTX50034.1"/>
    </source>
</evidence>
<dbReference type="AlphaFoldDB" id="A0A2T6B1T6"/>
<dbReference type="RefSeq" id="WP_054302436.1">
    <property type="nucleotide sequence ID" value="NZ_QBKP01000006.1"/>
</dbReference>
<accession>A0A2T6B1T6</accession>
<reference evidence="1 2" key="1">
    <citation type="submission" date="2018-04" db="EMBL/GenBank/DDBJ databases">
        <title>Genomic Encyclopedia of Archaeal and Bacterial Type Strains, Phase II (KMG-II): from individual species to whole genera.</title>
        <authorList>
            <person name="Goeker M."/>
        </authorList>
    </citation>
    <scope>NUCLEOTIDE SEQUENCE [LARGE SCALE GENOMIC DNA]</scope>
    <source>
        <strain evidence="1 2">DSM 21823</strain>
    </source>
</reference>
<proteinExistence type="predicted"/>
<dbReference type="OrthoDB" id="7875456at2"/>
<dbReference type="Proteomes" id="UP000244224">
    <property type="component" value="Unassembled WGS sequence"/>
</dbReference>
<keyword evidence="2" id="KW-1185">Reference proteome</keyword>
<comment type="caution">
    <text evidence="1">The sequence shown here is derived from an EMBL/GenBank/DDBJ whole genome shotgun (WGS) entry which is preliminary data.</text>
</comment>
<dbReference type="EMBL" id="QBKP01000006">
    <property type="protein sequence ID" value="PTX50034.1"/>
    <property type="molecule type" value="Genomic_DNA"/>
</dbReference>
<gene>
    <name evidence="1" type="ORF">C8N34_106216</name>
</gene>